<evidence type="ECO:0000313" key="5">
    <source>
        <dbReference type="Proteomes" id="UP000295621"/>
    </source>
</evidence>
<protein>
    <submittedName>
        <fullName evidence="4">ABC transporter substrate-binding protein</fullName>
    </submittedName>
</protein>
<evidence type="ECO:0000256" key="1">
    <source>
        <dbReference type="ARBA" id="ARBA00004418"/>
    </source>
</evidence>
<sequence>MTDLIPLRMGFPSPGGGSLPAWAAMQDGEFRSRGYEVEPVDFPGSSAVVRALHAGDVQFANIASPALLEANLTVPGSDLVYLTGALNTFSHILITAEPTDGVEALRGQRIGARVTDGQVLDLVLWRYLLERVGLDIDGDVAVVEAGTHGDLVEGVLSGAMDAALIIPPRAFDAVRRGARVLLEGPDLDLPYQLGGLVASRRYVTAAPDTARAAVEAYVAGVRAVKSRAGLAEAIIRDHGRVSDPETIRLTADFFRRAMSDPPYPSREGIAVVLDSLAGQLPQAHEWSPDDHIMDELVRQVAR</sequence>
<dbReference type="PANTHER" id="PTHR30024:SF47">
    <property type="entry name" value="TAURINE-BINDING PERIPLASMIC PROTEIN"/>
    <property type="match status" value="1"/>
</dbReference>
<keyword evidence="5" id="KW-1185">Reference proteome</keyword>
<dbReference type="Gene3D" id="3.40.190.10">
    <property type="entry name" value="Periplasmic binding protein-like II"/>
    <property type="match status" value="2"/>
</dbReference>
<evidence type="ECO:0000256" key="3">
    <source>
        <dbReference type="ARBA" id="ARBA00022729"/>
    </source>
</evidence>
<comment type="similarity">
    <text evidence="2">Belongs to the bacterial solute-binding protein SsuA/TauA family.</text>
</comment>
<gene>
    <name evidence="4" type="ORF">E1212_08015</name>
</gene>
<dbReference type="Proteomes" id="UP000295621">
    <property type="component" value="Unassembled WGS sequence"/>
</dbReference>
<evidence type="ECO:0000256" key="2">
    <source>
        <dbReference type="ARBA" id="ARBA00010742"/>
    </source>
</evidence>
<dbReference type="OrthoDB" id="7808807at2"/>
<dbReference type="AlphaFoldDB" id="A0A4R4RS09"/>
<dbReference type="PANTHER" id="PTHR30024">
    <property type="entry name" value="ALIPHATIC SULFONATES-BINDING PROTEIN-RELATED"/>
    <property type="match status" value="1"/>
</dbReference>
<comment type="caution">
    <text evidence="4">The sequence shown here is derived from an EMBL/GenBank/DDBJ whole genome shotgun (WGS) entry which is preliminary data.</text>
</comment>
<name>A0A4R4RS09_9ACTN</name>
<dbReference type="EMBL" id="SMKL01000013">
    <property type="protein sequence ID" value="TDC52788.1"/>
    <property type="molecule type" value="Genomic_DNA"/>
</dbReference>
<evidence type="ECO:0000313" key="4">
    <source>
        <dbReference type="EMBL" id="TDC52788.1"/>
    </source>
</evidence>
<keyword evidence="3" id="KW-0732">Signal</keyword>
<dbReference type="SUPFAM" id="SSF53850">
    <property type="entry name" value="Periplasmic binding protein-like II"/>
    <property type="match status" value="1"/>
</dbReference>
<accession>A0A4R4RS09</accession>
<dbReference type="Pfam" id="PF13379">
    <property type="entry name" value="NMT1_2"/>
    <property type="match status" value="1"/>
</dbReference>
<proteinExistence type="inferred from homology"/>
<reference evidence="4 5" key="1">
    <citation type="submission" date="2019-02" db="EMBL/GenBank/DDBJ databases">
        <title>Draft genome sequences of novel Actinobacteria.</title>
        <authorList>
            <person name="Sahin N."/>
            <person name="Ay H."/>
            <person name="Saygin H."/>
        </authorList>
    </citation>
    <scope>NUCLEOTIDE SEQUENCE [LARGE SCALE GENOMIC DNA]</scope>
    <source>
        <strain evidence="4 5">KC603</strain>
    </source>
</reference>
<dbReference type="RefSeq" id="WP_131981079.1">
    <property type="nucleotide sequence ID" value="NZ_SMKL01000013.1"/>
</dbReference>
<comment type="subcellular location">
    <subcellularLocation>
        <location evidence="1">Periplasm</location>
    </subcellularLocation>
</comment>
<organism evidence="4 5">
    <name type="scientific">Jiangella ureilytica</name>
    <dbReference type="NCBI Taxonomy" id="2530374"/>
    <lineage>
        <taxon>Bacteria</taxon>
        <taxon>Bacillati</taxon>
        <taxon>Actinomycetota</taxon>
        <taxon>Actinomycetes</taxon>
        <taxon>Jiangellales</taxon>
        <taxon>Jiangellaceae</taxon>
        <taxon>Jiangella</taxon>
    </lineage>
</organism>
<dbReference type="GO" id="GO:0042597">
    <property type="term" value="C:periplasmic space"/>
    <property type="evidence" value="ECO:0007669"/>
    <property type="project" value="UniProtKB-SubCell"/>
</dbReference>